<gene>
    <name evidence="1" type="ORF">BHLFYP23_02177</name>
</gene>
<name>A0A6N2SR87_BLAHA</name>
<sequence length="52" mass="6367">MCDVKKYEKLQPEDTLQLVLEAETEEQKEFYEMVGDFLLQKKQREVIERKLF</sequence>
<dbReference type="AlphaFoldDB" id="A0A6N2SR87"/>
<protein>
    <submittedName>
        <fullName evidence="1">Uncharacterized protein</fullName>
    </submittedName>
</protein>
<dbReference type="EMBL" id="CACRSY010000008">
    <property type="protein sequence ID" value="VYS94300.1"/>
    <property type="molecule type" value="Genomic_DNA"/>
</dbReference>
<reference evidence="1" key="1">
    <citation type="submission" date="2019-11" db="EMBL/GenBank/DDBJ databases">
        <authorList>
            <person name="Feng L."/>
        </authorList>
    </citation>
    <scope>NUCLEOTIDE SEQUENCE</scope>
    <source>
        <strain evidence="1">BhanseniiLFYP23</strain>
    </source>
</reference>
<organism evidence="1">
    <name type="scientific">Blautia hansenii</name>
    <name type="common">Ruminococcus hansenii</name>
    <dbReference type="NCBI Taxonomy" id="1322"/>
    <lineage>
        <taxon>Bacteria</taxon>
        <taxon>Bacillati</taxon>
        <taxon>Bacillota</taxon>
        <taxon>Clostridia</taxon>
        <taxon>Lachnospirales</taxon>
        <taxon>Lachnospiraceae</taxon>
        <taxon>Blautia</taxon>
    </lineage>
</organism>
<accession>A0A6N2SR87</accession>
<proteinExistence type="predicted"/>
<dbReference type="RefSeq" id="WP_009246487.1">
    <property type="nucleotide sequence ID" value="NZ_CACRSY010000008.1"/>
</dbReference>
<evidence type="ECO:0000313" key="1">
    <source>
        <dbReference type="EMBL" id="VYS94300.1"/>
    </source>
</evidence>